<reference evidence="3 4" key="1">
    <citation type="submission" date="2018-10" db="EMBL/GenBank/DDBJ databases">
        <title>Natrarchaeobius chitinivorans gen. nov., sp. nov., and Natrarchaeobius haloalkaliphilus sp. nov., alkaliphilic, chitin-utilizing haloarchaea from hypersaline alkaline lakes.</title>
        <authorList>
            <person name="Sorokin D.Y."/>
            <person name="Elcheninov A.G."/>
            <person name="Kostrikina N.A."/>
            <person name="Bale N.J."/>
            <person name="Sinninghe Damste J.S."/>
            <person name="Khijniak T.V."/>
            <person name="Kublanov I.V."/>
            <person name="Toshchakov S.V."/>
        </authorList>
    </citation>
    <scope>NUCLEOTIDE SEQUENCE [LARGE SCALE GENOMIC DNA]</scope>
    <source>
        <strain evidence="3 4">AArcht-Sl</strain>
    </source>
</reference>
<feature type="region of interest" description="Disordered" evidence="1">
    <location>
        <begin position="347"/>
        <end position="384"/>
    </location>
</feature>
<dbReference type="AlphaFoldDB" id="A0A3N6M6B2"/>
<dbReference type="InterPro" id="IPR035185">
    <property type="entry name" value="DUF5305"/>
</dbReference>
<organism evidence="3 4">
    <name type="scientific">Natrarchaeobius halalkaliphilus</name>
    <dbReference type="NCBI Taxonomy" id="1679091"/>
    <lineage>
        <taxon>Archaea</taxon>
        <taxon>Methanobacteriati</taxon>
        <taxon>Methanobacteriota</taxon>
        <taxon>Stenosarchaea group</taxon>
        <taxon>Halobacteria</taxon>
        <taxon>Halobacteriales</taxon>
        <taxon>Natrialbaceae</taxon>
        <taxon>Natrarchaeobius</taxon>
    </lineage>
</organism>
<dbReference type="Pfam" id="PF17231">
    <property type="entry name" value="DUF5305"/>
    <property type="match status" value="1"/>
</dbReference>
<dbReference type="OrthoDB" id="270764at2157"/>
<evidence type="ECO:0000256" key="2">
    <source>
        <dbReference type="SAM" id="Phobius"/>
    </source>
</evidence>
<keyword evidence="2" id="KW-0812">Transmembrane</keyword>
<sequence>MNAAFIRLRAVAGDWFVFVVIALLALSLLGGWIAYSGVASEPDTGDGPTSAQWSPVATFDHSAEVDRDTEVFEAGEVLSDRSAYFTTVTPELDGEFAYRYEAERGDAEVGISLERQLRSVSDDDEYWSTNDPIDETAAESVGPGEVITTPFSVDVPAMMNDTEQIESSLEASPGTVEMVIVAHVTMEGTIDGDPVTVTESYELLIEQDDETYSLDTPGIDHHDTEQAPVTETQSARGPGSTLMGLVLALVSITALGVVTVQKVNGTLSPSERELARFRREHERASFDEWISTGTVPEKVYDRARIDLNSLEDLVDVAVDSDQRVIENADDEGTYYVLDDPVYVYDRMDGAEPVGLDDDGSDLSDTDADDSEPRSDDESTPPGTN</sequence>
<evidence type="ECO:0000313" key="3">
    <source>
        <dbReference type="EMBL" id="RQG88826.1"/>
    </source>
</evidence>
<comment type="caution">
    <text evidence="3">The sequence shown here is derived from an EMBL/GenBank/DDBJ whole genome shotgun (WGS) entry which is preliminary data.</text>
</comment>
<protein>
    <recommendedName>
        <fullName evidence="5">DUF5305 domain-containing protein</fullName>
    </recommendedName>
</protein>
<keyword evidence="2" id="KW-0472">Membrane</keyword>
<proteinExistence type="predicted"/>
<dbReference type="EMBL" id="REFY01000004">
    <property type="protein sequence ID" value="RQG88826.1"/>
    <property type="molecule type" value="Genomic_DNA"/>
</dbReference>
<gene>
    <name evidence="3" type="ORF">EA462_10515</name>
</gene>
<dbReference type="Proteomes" id="UP000273828">
    <property type="component" value="Unassembled WGS sequence"/>
</dbReference>
<feature type="transmembrane region" description="Helical" evidence="2">
    <location>
        <begin position="12"/>
        <end position="35"/>
    </location>
</feature>
<keyword evidence="2" id="KW-1133">Transmembrane helix</keyword>
<evidence type="ECO:0000256" key="1">
    <source>
        <dbReference type="SAM" id="MobiDB-lite"/>
    </source>
</evidence>
<evidence type="ECO:0000313" key="4">
    <source>
        <dbReference type="Proteomes" id="UP000273828"/>
    </source>
</evidence>
<keyword evidence="4" id="KW-1185">Reference proteome</keyword>
<accession>A0A3N6M6B2</accession>
<feature type="compositionally biased region" description="Acidic residues" evidence="1">
    <location>
        <begin position="354"/>
        <end position="369"/>
    </location>
</feature>
<evidence type="ECO:0008006" key="5">
    <source>
        <dbReference type="Google" id="ProtNLM"/>
    </source>
</evidence>
<dbReference type="RefSeq" id="WP_124178517.1">
    <property type="nucleotide sequence ID" value="NZ_REFY01000004.1"/>
</dbReference>
<name>A0A3N6M6B2_9EURY</name>